<dbReference type="EMBL" id="GGFL01010655">
    <property type="protein sequence ID" value="MBW74833.1"/>
    <property type="molecule type" value="Transcribed_RNA"/>
</dbReference>
<feature type="transmembrane region" description="Helical" evidence="1">
    <location>
        <begin position="62"/>
        <end position="81"/>
    </location>
</feature>
<feature type="transmembrane region" description="Helical" evidence="1">
    <location>
        <begin position="12"/>
        <end position="28"/>
    </location>
</feature>
<proteinExistence type="predicted"/>
<name>A0A2M4DB78_ANODA</name>
<keyword evidence="1" id="KW-0812">Transmembrane</keyword>
<evidence type="ECO:0000256" key="1">
    <source>
        <dbReference type="SAM" id="Phobius"/>
    </source>
</evidence>
<keyword evidence="1" id="KW-1133">Transmembrane helix</keyword>
<protein>
    <submittedName>
        <fullName evidence="2">Uncharacterized protein</fullName>
    </submittedName>
</protein>
<keyword evidence="1" id="KW-0472">Membrane</keyword>
<dbReference type="AlphaFoldDB" id="A0A2M4DB78"/>
<accession>A0A2M4DB78</accession>
<evidence type="ECO:0000313" key="2">
    <source>
        <dbReference type="EMBL" id="MBW74833.1"/>
    </source>
</evidence>
<feature type="transmembrane region" description="Helical" evidence="1">
    <location>
        <begin position="34"/>
        <end position="55"/>
    </location>
</feature>
<reference evidence="2" key="1">
    <citation type="submission" date="2018-01" db="EMBL/GenBank/DDBJ databases">
        <title>An insight into the sialome of Amazonian anophelines.</title>
        <authorList>
            <person name="Ribeiro J.M."/>
            <person name="Scarpassa V."/>
            <person name="Calvo E."/>
        </authorList>
    </citation>
    <scope>NUCLEOTIDE SEQUENCE</scope>
</reference>
<organism evidence="2">
    <name type="scientific">Anopheles darlingi</name>
    <name type="common">Mosquito</name>
    <dbReference type="NCBI Taxonomy" id="43151"/>
    <lineage>
        <taxon>Eukaryota</taxon>
        <taxon>Metazoa</taxon>
        <taxon>Ecdysozoa</taxon>
        <taxon>Arthropoda</taxon>
        <taxon>Hexapoda</taxon>
        <taxon>Insecta</taxon>
        <taxon>Pterygota</taxon>
        <taxon>Neoptera</taxon>
        <taxon>Endopterygota</taxon>
        <taxon>Diptera</taxon>
        <taxon>Nematocera</taxon>
        <taxon>Culicoidea</taxon>
        <taxon>Culicidae</taxon>
        <taxon>Anophelinae</taxon>
        <taxon>Anopheles</taxon>
    </lineage>
</organism>
<sequence length="83" mass="8838">MRIHLVTSGGQFVFDLLFSAFFVSSRGRGTTIRIAIAATSDTASTTTAVAVFLLVARRRTRIAWSGLKLIDIVLILILGATGG</sequence>